<sequence length="91" mass="10073">MVFAQGGNALGKIDFTENDEFISFELDRSGLRIVPTYLESELHCPVDEFVTAGANFIHEELRRVVAEYPSLARNQHARALALGVGLEIPEA</sequence>
<dbReference type="OrthoDB" id="4311998at2"/>
<dbReference type="Proteomes" id="UP000270471">
    <property type="component" value="Unassembled WGS sequence"/>
</dbReference>
<evidence type="ECO:0000313" key="1">
    <source>
        <dbReference type="EMBL" id="RMB87378.1"/>
    </source>
</evidence>
<protein>
    <submittedName>
        <fullName evidence="1">Uncharacterized protein</fullName>
    </submittedName>
</protein>
<proteinExistence type="predicted"/>
<dbReference type="EMBL" id="PENI01000002">
    <property type="protein sequence ID" value="RMB87378.1"/>
    <property type="molecule type" value="Genomic_DNA"/>
</dbReference>
<reference evidence="1 2" key="1">
    <citation type="submission" date="2017-11" db="EMBL/GenBank/DDBJ databases">
        <title>Draft genome of actinobacteria isolated from guarana (Paullinia cupana (Mart.) Ducke.</title>
        <authorList>
            <person name="Siqueira K.A."/>
            <person name="Liotti R.G."/>
            <person name="Mendes T.A.O."/>
            <person name="Soares M.A."/>
        </authorList>
    </citation>
    <scope>NUCLEOTIDE SEQUENCE [LARGE SCALE GENOMIC DNA]</scope>
    <source>
        <strain evidence="1 2">193</strain>
    </source>
</reference>
<evidence type="ECO:0000313" key="2">
    <source>
        <dbReference type="Proteomes" id="UP000270471"/>
    </source>
</evidence>
<name>A0A3M0IGA6_9ACTN</name>
<dbReference type="AlphaFoldDB" id="A0A3M0IGA6"/>
<gene>
    <name evidence="1" type="ORF">CTZ28_03490</name>
</gene>
<accession>A0A3M0IGA6</accession>
<comment type="caution">
    <text evidence="1">The sequence shown here is derived from an EMBL/GenBank/DDBJ whole genome shotgun (WGS) entry which is preliminary data.</text>
</comment>
<keyword evidence="2" id="KW-1185">Reference proteome</keyword>
<organism evidence="1 2">
    <name type="scientific">Streptomyces shenzhenensis</name>
    <dbReference type="NCBI Taxonomy" id="943815"/>
    <lineage>
        <taxon>Bacteria</taxon>
        <taxon>Bacillati</taxon>
        <taxon>Actinomycetota</taxon>
        <taxon>Actinomycetes</taxon>
        <taxon>Kitasatosporales</taxon>
        <taxon>Streptomycetaceae</taxon>
        <taxon>Streptomyces</taxon>
    </lineage>
</organism>